<dbReference type="Proteomes" id="UP000249524">
    <property type="component" value="Unassembled WGS sequence"/>
</dbReference>
<evidence type="ECO:0000313" key="2">
    <source>
        <dbReference type="Proteomes" id="UP000249524"/>
    </source>
</evidence>
<proteinExistence type="predicted"/>
<keyword evidence="2" id="KW-1185">Reference proteome</keyword>
<dbReference type="RefSeq" id="WP_111277318.1">
    <property type="nucleotide sequence ID" value="NZ_QFYS01000009.1"/>
</dbReference>
<sequence>MSTPSERLAALEQRLNDHEARCEERLVEIKATAASTLQAVEGLKNRSWGVAAALLAWALAQLWSANAARFERLEAGPPAPLHATAGVRAG</sequence>
<protein>
    <submittedName>
        <fullName evidence="1">Uncharacterized protein</fullName>
    </submittedName>
</protein>
<name>A0A328B7W4_9CAUL</name>
<reference evidence="1 2" key="1">
    <citation type="submission" date="2018-05" db="EMBL/GenBank/DDBJ databases">
        <authorList>
            <person name="Lanie J.A."/>
            <person name="Ng W.-L."/>
            <person name="Kazmierczak K.M."/>
            <person name="Andrzejewski T.M."/>
            <person name="Davidsen T.M."/>
            <person name="Wayne K.J."/>
            <person name="Tettelin H."/>
            <person name="Glass J.I."/>
            <person name="Rusch D."/>
            <person name="Podicherti R."/>
            <person name="Tsui H.-C.T."/>
            <person name="Winkler M.E."/>
        </authorList>
    </citation>
    <scope>NUCLEOTIDE SEQUENCE [LARGE SCALE GENOMIC DNA]</scope>
    <source>
        <strain evidence="1 2">BUT-10</strain>
    </source>
</reference>
<gene>
    <name evidence="1" type="ORF">DJ019_17170</name>
</gene>
<accession>A0A328B7W4</accession>
<comment type="caution">
    <text evidence="1">The sequence shown here is derived from an EMBL/GenBank/DDBJ whole genome shotgun (WGS) entry which is preliminary data.</text>
</comment>
<dbReference type="OrthoDB" id="9936021at2"/>
<evidence type="ECO:0000313" key="1">
    <source>
        <dbReference type="EMBL" id="RAK63007.1"/>
    </source>
</evidence>
<dbReference type="EMBL" id="QFYS01000009">
    <property type="protein sequence ID" value="RAK63007.1"/>
    <property type="molecule type" value="Genomic_DNA"/>
</dbReference>
<dbReference type="AlphaFoldDB" id="A0A328B7W4"/>
<organism evidence="1 2">
    <name type="scientific">Phenylobacterium kunshanense</name>
    <dbReference type="NCBI Taxonomy" id="1445034"/>
    <lineage>
        <taxon>Bacteria</taxon>
        <taxon>Pseudomonadati</taxon>
        <taxon>Pseudomonadota</taxon>
        <taxon>Alphaproteobacteria</taxon>
        <taxon>Caulobacterales</taxon>
        <taxon>Caulobacteraceae</taxon>
        <taxon>Phenylobacterium</taxon>
    </lineage>
</organism>